<sequence>MKNYCQQYLKSLKHMVDEVDIGLTEREYHVLNGDEKINIIHQIMCEGVELLKVEARLKNYCEYNNKDFEDCLIIRFLKEGVMTVKYPDEESYSLKAGELFLSYGGKGSTEVLIPKPDTKIKLLILVLSKGYLENFREDKEVEKCVRYLKENLVPNEKKFIRNTQEKLLNILDLVMRYEAKWGKKFFAFSKVNEGMGGIITVFMKTLIEIDSHDSDVFEDVVDYMENNYNESDLLAKIHKKFYMNRGELSKKFKEKTGMGMHEFLKNIKLDRAYSMLRDDGLKVSEVANLVGYENYGYFSQIFKKHYGVYPLEVKSKRNIKNKK</sequence>
<dbReference type="InterPro" id="IPR009057">
    <property type="entry name" value="Homeodomain-like_sf"/>
</dbReference>
<evidence type="ECO:0000256" key="1">
    <source>
        <dbReference type="ARBA" id="ARBA00023015"/>
    </source>
</evidence>
<dbReference type="Pfam" id="PF12833">
    <property type="entry name" value="HTH_18"/>
    <property type="match status" value="1"/>
</dbReference>
<dbReference type="InterPro" id="IPR018060">
    <property type="entry name" value="HTH_AraC"/>
</dbReference>
<evidence type="ECO:0000259" key="4">
    <source>
        <dbReference type="PROSITE" id="PS01124"/>
    </source>
</evidence>
<dbReference type="RefSeq" id="WP_012862549.1">
    <property type="nucleotide sequence ID" value="NC_013517.1"/>
</dbReference>
<dbReference type="EMBL" id="CP001739">
    <property type="protein sequence ID" value="ACZ09967.1"/>
    <property type="molecule type" value="Genomic_DNA"/>
</dbReference>
<dbReference type="HOGENOM" id="CLU_860227_0_0_0"/>
<dbReference type="SUPFAM" id="SSF46689">
    <property type="entry name" value="Homeodomain-like"/>
    <property type="match status" value="1"/>
</dbReference>
<gene>
    <name evidence="5" type="ordered locus">Sterm_3125</name>
</gene>
<dbReference type="eggNOG" id="COG2207">
    <property type="taxonomic scope" value="Bacteria"/>
</dbReference>
<evidence type="ECO:0000313" key="5">
    <source>
        <dbReference type="EMBL" id="ACZ09967.1"/>
    </source>
</evidence>
<evidence type="ECO:0000313" key="6">
    <source>
        <dbReference type="Proteomes" id="UP000000845"/>
    </source>
</evidence>
<protein>
    <submittedName>
        <fullName evidence="5">Transcriptional regulator, AraC family</fullName>
    </submittedName>
</protein>
<feature type="domain" description="HTH araC/xylS-type" evidence="4">
    <location>
        <begin position="218"/>
        <end position="316"/>
    </location>
</feature>
<evidence type="ECO:0000256" key="2">
    <source>
        <dbReference type="ARBA" id="ARBA00023125"/>
    </source>
</evidence>
<dbReference type="InterPro" id="IPR020449">
    <property type="entry name" value="Tscrpt_reg_AraC-type_HTH"/>
</dbReference>
<name>D1APD3_SEBTE</name>
<dbReference type="GO" id="GO:0003700">
    <property type="term" value="F:DNA-binding transcription factor activity"/>
    <property type="evidence" value="ECO:0007669"/>
    <property type="project" value="InterPro"/>
</dbReference>
<dbReference type="Proteomes" id="UP000000845">
    <property type="component" value="Chromosome"/>
</dbReference>
<reference evidence="5 6" key="2">
    <citation type="journal article" date="2010" name="Stand. Genomic Sci.">
        <title>Complete genome sequence of Sebaldella termitidis type strain (NCTC 11300).</title>
        <authorList>
            <person name="Harmon-Smith M."/>
            <person name="Celia L."/>
            <person name="Chertkov O."/>
            <person name="Lapidus A."/>
            <person name="Copeland A."/>
            <person name="Glavina Del Rio T."/>
            <person name="Nolan M."/>
            <person name="Lucas S."/>
            <person name="Tice H."/>
            <person name="Cheng J.F."/>
            <person name="Han C."/>
            <person name="Detter J.C."/>
            <person name="Bruce D."/>
            <person name="Goodwin L."/>
            <person name="Pitluck S."/>
            <person name="Pati A."/>
            <person name="Liolios K."/>
            <person name="Ivanova N."/>
            <person name="Mavromatis K."/>
            <person name="Mikhailova N."/>
            <person name="Chen A."/>
            <person name="Palaniappan K."/>
            <person name="Land M."/>
            <person name="Hauser L."/>
            <person name="Chang Y.J."/>
            <person name="Jeffries C.D."/>
            <person name="Brettin T."/>
            <person name="Goker M."/>
            <person name="Beck B."/>
            <person name="Bristow J."/>
            <person name="Eisen J.A."/>
            <person name="Markowitz V."/>
            <person name="Hugenholtz P."/>
            <person name="Kyrpides N.C."/>
            <person name="Klenk H.P."/>
            <person name="Chen F."/>
        </authorList>
    </citation>
    <scope>NUCLEOTIDE SEQUENCE [LARGE SCALE GENOMIC DNA]</scope>
    <source>
        <strain evidence="6">ATCC 33386 / NCTC 11300</strain>
    </source>
</reference>
<dbReference type="STRING" id="526218.Sterm_3125"/>
<dbReference type="PRINTS" id="PR00032">
    <property type="entry name" value="HTHARAC"/>
</dbReference>
<dbReference type="PANTHER" id="PTHR43280:SF2">
    <property type="entry name" value="HTH-TYPE TRANSCRIPTIONAL REGULATOR EXSA"/>
    <property type="match status" value="1"/>
</dbReference>
<dbReference type="GO" id="GO:0043565">
    <property type="term" value="F:sequence-specific DNA binding"/>
    <property type="evidence" value="ECO:0007669"/>
    <property type="project" value="InterPro"/>
</dbReference>
<dbReference type="PANTHER" id="PTHR43280">
    <property type="entry name" value="ARAC-FAMILY TRANSCRIPTIONAL REGULATOR"/>
    <property type="match status" value="1"/>
</dbReference>
<keyword evidence="1" id="KW-0805">Transcription regulation</keyword>
<reference evidence="6" key="1">
    <citation type="submission" date="2009-09" db="EMBL/GenBank/DDBJ databases">
        <title>The complete chromosome of Sebaldella termitidis ATCC 33386.</title>
        <authorList>
            <consortium name="US DOE Joint Genome Institute (JGI-PGF)"/>
            <person name="Lucas S."/>
            <person name="Copeland A."/>
            <person name="Lapidus A."/>
            <person name="Glavina del Rio T."/>
            <person name="Dalin E."/>
            <person name="Tice H."/>
            <person name="Bruce D."/>
            <person name="Goodwin L."/>
            <person name="Pitluck S."/>
            <person name="Kyrpides N."/>
            <person name="Mavromatis K."/>
            <person name="Ivanova N."/>
            <person name="Mikhailova N."/>
            <person name="Sims D."/>
            <person name="Meincke L."/>
            <person name="Brettin T."/>
            <person name="Detter J.C."/>
            <person name="Han C."/>
            <person name="Larimer F."/>
            <person name="Land M."/>
            <person name="Hauser L."/>
            <person name="Markowitz V."/>
            <person name="Cheng J.F."/>
            <person name="Hugenholtz P."/>
            <person name="Woyke T."/>
            <person name="Wu D."/>
            <person name="Eisen J.A."/>
        </authorList>
    </citation>
    <scope>NUCLEOTIDE SEQUENCE [LARGE SCALE GENOMIC DNA]</scope>
    <source>
        <strain evidence="6">ATCC 33386 / NCTC 11300</strain>
    </source>
</reference>
<dbReference type="Gene3D" id="1.10.10.60">
    <property type="entry name" value="Homeodomain-like"/>
    <property type="match status" value="2"/>
</dbReference>
<dbReference type="PROSITE" id="PS01124">
    <property type="entry name" value="HTH_ARAC_FAMILY_2"/>
    <property type="match status" value="1"/>
</dbReference>
<keyword evidence="6" id="KW-1185">Reference proteome</keyword>
<dbReference type="KEGG" id="str:Sterm_3125"/>
<evidence type="ECO:0000256" key="3">
    <source>
        <dbReference type="ARBA" id="ARBA00023163"/>
    </source>
</evidence>
<organism evidence="5 6">
    <name type="scientific">Sebaldella termitidis (strain ATCC 33386 / NCTC 11300)</name>
    <dbReference type="NCBI Taxonomy" id="526218"/>
    <lineage>
        <taxon>Bacteria</taxon>
        <taxon>Fusobacteriati</taxon>
        <taxon>Fusobacteriota</taxon>
        <taxon>Fusobacteriia</taxon>
        <taxon>Fusobacteriales</taxon>
        <taxon>Leptotrichiaceae</taxon>
        <taxon>Sebaldella</taxon>
    </lineage>
</organism>
<keyword evidence="3" id="KW-0804">Transcription</keyword>
<dbReference type="AlphaFoldDB" id="D1APD3"/>
<proteinExistence type="predicted"/>
<dbReference type="SMART" id="SM00342">
    <property type="entry name" value="HTH_ARAC"/>
    <property type="match status" value="1"/>
</dbReference>
<keyword evidence="2" id="KW-0238">DNA-binding</keyword>
<accession>D1APD3</accession>